<evidence type="ECO:0000256" key="1">
    <source>
        <dbReference type="ARBA" id="ARBA00005964"/>
    </source>
</evidence>
<feature type="domain" description="Carboxylesterase type B" evidence="5">
    <location>
        <begin position="3"/>
        <end position="450"/>
    </location>
</feature>
<evidence type="ECO:0000259" key="5">
    <source>
        <dbReference type="Pfam" id="PF00135"/>
    </source>
</evidence>
<proteinExistence type="inferred from homology"/>
<keyword evidence="2 3" id="KW-0378">Hydrolase</keyword>
<reference evidence="6" key="1">
    <citation type="submission" date="2023-01" db="EMBL/GenBank/DDBJ databases">
        <title>Draft genome sequence of Nocardiopsis sp. LSu2-4 isolated from halophytes.</title>
        <authorList>
            <person name="Duangmal K."/>
            <person name="Chantavorakit T."/>
        </authorList>
    </citation>
    <scope>NUCLEOTIDE SEQUENCE</scope>
    <source>
        <strain evidence="6">LSu2-4</strain>
    </source>
</reference>
<dbReference type="Pfam" id="PF00135">
    <property type="entry name" value="COesterase"/>
    <property type="match status" value="1"/>
</dbReference>
<sequence length="479" mass="49924">MSDPIVQTTEGAVRGTLEGTAARFLSLPYAAAPARADRFAPPAQPRPWTNVRDATSPGPTAPQPRRDAFGELDMSPYFGPGWVKGEEYLTVDIWAPREARRSPVLVFVHGGGFVAGSSRAPLHDGAAFARDGVVVVTLNYRLGVAGFLDLPGAPRNRGLLDVLAALRWVQRNIAGFGGDPGNVTLAGQSAGATMVGGLLADPRATGLFHRAILQSGSGLGAFSPEQAARVARAAAGVLGVAPDADGFAAVPDEDLVAAVPRIAGIDLHTADRTDPLMGLSPFSLVLDRQPAESRLADVGLLIGTTAEEGNLYLAPQGELAASTAEDVHATAARAHRDPDRLVAAYQAQRPGAGPGELRSAILGDALFGVGTRRLAEAHGGAHVYEFAWRSTALDGRLGAAHALELPFVFDRLTASGLHGPKALTGPDGGPEALAEEMHSAWIAFARTGDPGWPRFGAGGRIRRFGSVSETTEARDLPAW</sequence>
<dbReference type="SUPFAM" id="SSF53474">
    <property type="entry name" value="alpha/beta-Hydrolases"/>
    <property type="match status" value="1"/>
</dbReference>
<dbReference type="PROSITE" id="PS00122">
    <property type="entry name" value="CARBOXYLESTERASE_B_1"/>
    <property type="match status" value="1"/>
</dbReference>
<organism evidence="6 7">
    <name type="scientific">Nocardiopsis suaedae</name>
    <dbReference type="NCBI Taxonomy" id="3018444"/>
    <lineage>
        <taxon>Bacteria</taxon>
        <taxon>Bacillati</taxon>
        <taxon>Actinomycetota</taxon>
        <taxon>Actinomycetes</taxon>
        <taxon>Streptosporangiales</taxon>
        <taxon>Nocardiopsidaceae</taxon>
        <taxon>Nocardiopsis</taxon>
    </lineage>
</organism>
<dbReference type="EC" id="3.1.1.-" evidence="3"/>
<comment type="caution">
    <text evidence="6">The sequence shown here is derived from an EMBL/GenBank/DDBJ whole genome shotgun (WGS) entry which is preliminary data.</text>
</comment>
<dbReference type="InterPro" id="IPR029058">
    <property type="entry name" value="AB_hydrolase_fold"/>
</dbReference>
<evidence type="ECO:0000313" key="7">
    <source>
        <dbReference type="Proteomes" id="UP001165685"/>
    </source>
</evidence>
<accession>A0ABT4TP64</accession>
<keyword evidence="7" id="KW-1185">Reference proteome</keyword>
<dbReference type="InterPro" id="IPR019826">
    <property type="entry name" value="Carboxylesterase_B_AS"/>
</dbReference>
<evidence type="ECO:0000313" key="6">
    <source>
        <dbReference type="EMBL" id="MDA2806468.1"/>
    </source>
</evidence>
<dbReference type="EMBL" id="JAQFWP010000035">
    <property type="protein sequence ID" value="MDA2806468.1"/>
    <property type="molecule type" value="Genomic_DNA"/>
</dbReference>
<dbReference type="InterPro" id="IPR002018">
    <property type="entry name" value="CarbesteraseB"/>
</dbReference>
<evidence type="ECO:0000256" key="3">
    <source>
        <dbReference type="RuleBase" id="RU361235"/>
    </source>
</evidence>
<name>A0ABT4TP64_9ACTN</name>
<dbReference type="Proteomes" id="UP001165685">
    <property type="component" value="Unassembled WGS sequence"/>
</dbReference>
<dbReference type="PANTHER" id="PTHR11559">
    <property type="entry name" value="CARBOXYLESTERASE"/>
    <property type="match status" value="1"/>
</dbReference>
<gene>
    <name evidence="6" type="ORF">O4U47_18295</name>
</gene>
<dbReference type="InterPro" id="IPR050309">
    <property type="entry name" value="Type-B_Carboxylest/Lipase"/>
</dbReference>
<comment type="similarity">
    <text evidence="1 3">Belongs to the type-B carboxylesterase/lipase family.</text>
</comment>
<protein>
    <recommendedName>
        <fullName evidence="3">Carboxylic ester hydrolase</fullName>
        <ecNumber evidence="3">3.1.1.-</ecNumber>
    </recommendedName>
</protein>
<evidence type="ECO:0000256" key="2">
    <source>
        <dbReference type="ARBA" id="ARBA00022801"/>
    </source>
</evidence>
<evidence type="ECO:0000256" key="4">
    <source>
        <dbReference type="SAM" id="MobiDB-lite"/>
    </source>
</evidence>
<dbReference type="Gene3D" id="3.40.50.1820">
    <property type="entry name" value="alpha/beta hydrolase"/>
    <property type="match status" value="1"/>
</dbReference>
<dbReference type="RefSeq" id="WP_270679108.1">
    <property type="nucleotide sequence ID" value="NZ_JAQFWP010000035.1"/>
</dbReference>
<feature type="region of interest" description="Disordered" evidence="4">
    <location>
        <begin position="36"/>
        <end position="70"/>
    </location>
</feature>